<name>A0ABP6U7J5_9ACTN</name>
<organism evidence="1 2">
    <name type="scientific">Streptomyces prasinosporus</name>
    <dbReference type="NCBI Taxonomy" id="68256"/>
    <lineage>
        <taxon>Bacteria</taxon>
        <taxon>Bacillati</taxon>
        <taxon>Actinomycetota</taxon>
        <taxon>Actinomycetes</taxon>
        <taxon>Kitasatosporales</taxon>
        <taxon>Streptomycetaceae</taxon>
        <taxon>Streptomyces</taxon>
        <taxon>Streptomyces albogriseolus group</taxon>
    </lineage>
</organism>
<evidence type="ECO:0008006" key="3">
    <source>
        <dbReference type="Google" id="ProtNLM"/>
    </source>
</evidence>
<reference evidence="2" key="1">
    <citation type="journal article" date="2019" name="Int. J. Syst. Evol. Microbiol.">
        <title>The Global Catalogue of Microorganisms (GCM) 10K type strain sequencing project: providing services to taxonomists for standard genome sequencing and annotation.</title>
        <authorList>
            <consortium name="The Broad Institute Genomics Platform"/>
            <consortium name="The Broad Institute Genome Sequencing Center for Infectious Disease"/>
            <person name="Wu L."/>
            <person name="Ma J."/>
        </authorList>
    </citation>
    <scope>NUCLEOTIDE SEQUENCE [LARGE SCALE GENOMIC DNA]</scope>
    <source>
        <strain evidence="2">JCM 4816</strain>
    </source>
</reference>
<sequence length="343" mass="37210">MNRTAVVVETLDLDESGWLLDAQSGDPVPDHRLRDHFAEHIAPPASATDLFVYVHGWQTTPASALRAAERLMGLAVHRLASAPDSYPALSEAGFDPWCVVVRWPSSSAVTPAGYRSIRDRAHAMGARDGEGHAAHILGRLLGYLDTERSHPAAAPVMANRDGQYLHLVGHSFGCRFLCEAVQWAADARFVDTLGWSATEPGPTRPFTADSMLLFQMAAGRDAFLSLFPHILPGDGHDGAPLCGPVVTTYSRHDRATGFWHLRAEHQAGIGHSGIGPAPAPMFTTRLLPLDARYPHAALDHAFVNVDASDTYVRGRRLNPAGAHSDHIRPESAHLLLTLADYSR</sequence>
<gene>
    <name evidence="1" type="ORF">GCM10019016_105240</name>
</gene>
<dbReference type="EMBL" id="BAAAXF010000074">
    <property type="protein sequence ID" value="GAA3503414.1"/>
    <property type="molecule type" value="Genomic_DNA"/>
</dbReference>
<evidence type="ECO:0000313" key="1">
    <source>
        <dbReference type="EMBL" id="GAA3503414.1"/>
    </source>
</evidence>
<evidence type="ECO:0000313" key="2">
    <source>
        <dbReference type="Proteomes" id="UP001501455"/>
    </source>
</evidence>
<accession>A0ABP6U7J5</accession>
<protein>
    <recommendedName>
        <fullName evidence="3">Alpha/beta hydrolase</fullName>
    </recommendedName>
</protein>
<keyword evidence="2" id="KW-1185">Reference proteome</keyword>
<proteinExistence type="predicted"/>
<dbReference type="Proteomes" id="UP001501455">
    <property type="component" value="Unassembled WGS sequence"/>
</dbReference>
<dbReference type="RefSeq" id="WP_345584227.1">
    <property type="nucleotide sequence ID" value="NZ_BAAAXF010000074.1"/>
</dbReference>
<comment type="caution">
    <text evidence="1">The sequence shown here is derived from an EMBL/GenBank/DDBJ whole genome shotgun (WGS) entry which is preliminary data.</text>
</comment>